<protein>
    <recommendedName>
        <fullName evidence="1">Retropepsin-like aspartic endopeptidase domain-containing protein</fullName>
    </recommendedName>
</protein>
<organism evidence="2 3">
    <name type="scientific">Thioalkalivibrio denitrificans</name>
    <dbReference type="NCBI Taxonomy" id="108003"/>
    <lineage>
        <taxon>Bacteria</taxon>
        <taxon>Pseudomonadati</taxon>
        <taxon>Pseudomonadota</taxon>
        <taxon>Gammaproteobacteria</taxon>
        <taxon>Chromatiales</taxon>
        <taxon>Ectothiorhodospiraceae</taxon>
        <taxon>Thioalkalivibrio</taxon>
    </lineage>
</organism>
<reference evidence="2 3" key="1">
    <citation type="submission" date="2017-02" db="EMBL/GenBank/DDBJ databases">
        <title>Genomic diversity within the haloalkaliphilic genus Thioalkalivibrio.</title>
        <authorList>
            <person name="Ahn A.-C."/>
            <person name="Meier-Kolthoff J."/>
            <person name="Overmars L."/>
            <person name="Richter M."/>
            <person name="Woyke T."/>
            <person name="Sorokin D.Y."/>
            <person name="Muyzer G."/>
        </authorList>
    </citation>
    <scope>NUCLEOTIDE SEQUENCE [LARGE SCALE GENOMIC DNA]</scope>
    <source>
        <strain evidence="2 3">ALJD</strain>
    </source>
</reference>
<evidence type="ECO:0000259" key="1">
    <source>
        <dbReference type="Pfam" id="PF05618"/>
    </source>
</evidence>
<dbReference type="Proteomes" id="UP000189462">
    <property type="component" value="Unassembled WGS sequence"/>
</dbReference>
<dbReference type="Pfam" id="PF05618">
    <property type="entry name" value="Zn_protease"/>
    <property type="match status" value="1"/>
</dbReference>
<feature type="domain" description="Retropepsin-like aspartic endopeptidase" evidence="1">
    <location>
        <begin position="27"/>
        <end position="159"/>
    </location>
</feature>
<accession>A0A1V3NU59</accession>
<dbReference type="InterPro" id="IPR021109">
    <property type="entry name" value="Peptidase_aspartic_dom_sf"/>
</dbReference>
<dbReference type="AlphaFoldDB" id="A0A1V3NU59"/>
<gene>
    <name evidence="2" type="ORF">B1C78_01830</name>
</gene>
<dbReference type="STRING" id="108003.B1C78_01830"/>
<dbReference type="EMBL" id="MVBK01000008">
    <property type="protein sequence ID" value="OOG28620.1"/>
    <property type="molecule type" value="Genomic_DNA"/>
</dbReference>
<dbReference type="PANTHER" id="PTHR38037:SF2">
    <property type="entry name" value="ATP-DEPENDENT ZINC PROTEASE DOMAIN-CONTAINING PROTEIN-RELATED"/>
    <property type="match status" value="1"/>
</dbReference>
<evidence type="ECO:0000313" key="2">
    <source>
        <dbReference type="EMBL" id="OOG28620.1"/>
    </source>
</evidence>
<proteinExistence type="predicted"/>
<dbReference type="PANTHER" id="PTHR38037">
    <property type="entry name" value="ZN_PROTEASE DOMAIN-CONTAINING PROTEIN"/>
    <property type="match status" value="1"/>
</dbReference>
<dbReference type="InterPro" id="IPR008503">
    <property type="entry name" value="Asp_endopeptidase"/>
</dbReference>
<sequence>MLLLIAATLPVTASASDDDKASAQSIHGYAEEVIIRPEGIRLKARLDTGATSSSLNALNKETFERDDEEWIAFDIIDPEDEDKKIRLERKIVRHARIIRHDGNHQRRPVVSMELCLGEHRREADVSLIDRTALTYQMLIGRNHMKDIILVDSGQTNIQPPRCDD</sequence>
<evidence type="ECO:0000313" key="3">
    <source>
        <dbReference type="Proteomes" id="UP000189462"/>
    </source>
</evidence>
<dbReference type="SUPFAM" id="SSF50630">
    <property type="entry name" value="Acid proteases"/>
    <property type="match status" value="1"/>
</dbReference>
<comment type="caution">
    <text evidence="2">The sequence shown here is derived from an EMBL/GenBank/DDBJ whole genome shotgun (WGS) entry which is preliminary data.</text>
</comment>
<name>A0A1V3NU59_9GAMM</name>
<dbReference type="Gene3D" id="2.40.70.10">
    <property type="entry name" value="Acid Proteases"/>
    <property type="match status" value="1"/>
</dbReference>
<keyword evidence="3" id="KW-1185">Reference proteome</keyword>